<dbReference type="AlphaFoldDB" id="A0A1M7L2I0"/>
<dbReference type="Pfam" id="PF03413">
    <property type="entry name" value="PepSY"/>
    <property type="match status" value="1"/>
</dbReference>
<evidence type="ECO:0000313" key="3">
    <source>
        <dbReference type="Proteomes" id="UP000183983"/>
    </source>
</evidence>
<dbReference type="PROSITE" id="PS51257">
    <property type="entry name" value="PROKAR_LIPOPROTEIN"/>
    <property type="match status" value="1"/>
</dbReference>
<sequence>MVGAIKALDVIMRTPITLLTAVTLSTTACIIHARDIDPDEVVRLSSAGTIKPYEFLDAQALSQHPGARIVESGLETQYGKYIYKVELRDVRDIEWDLEIDAVTGKVFRNRQDN</sequence>
<feature type="domain" description="PepSY" evidence="1">
    <location>
        <begin position="58"/>
        <end position="106"/>
    </location>
</feature>
<name>A0A1M7L2I0_9PSED</name>
<reference evidence="2 3" key="1">
    <citation type="submission" date="2016-11" db="EMBL/GenBank/DDBJ databases">
        <authorList>
            <person name="Jaros S."/>
            <person name="Januszkiewicz K."/>
            <person name="Wedrychowicz H."/>
        </authorList>
    </citation>
    <scope>NUCLEOTIDE SEQUENCE [LARGE SCALE GENOMIC DNA]</scope>
    <source>
        <strain evidence="2 3">LMG 26898</strain>
    </source>
</reference>
<dbReference type="EMBL" id="FRDA01000002">
    <property type="protein sequence ID" value="SHM71967.1"/>
    <property type="molecule type" value="Genomic_DNA"/>
</dbReference>
<evidence type="ECO:0000313" key="2">
    <source>
        <dbReference type="EMBL" id="SHM71967.1"/>
    </source>
</evidence>
<evidence type="ECO:0000259" key="1">
    <source>
        <dbReference type="Pfam" id="PF03413"/>
    </source>
</evidence>
<dbReference type="Proteomes" id="UP000183983">
    <property type="component" value="Unassembled WGS sequence"/>
</dbReference>
<dbReference type="Gene3D" id="3.10.450.40">
    <property type="match status" value="1"/>
</dbReference>
<dbReference type="InterPro" id="IPR025711">
    <property type="entry name" value="PepSY"/>
</dbReference>
<accession>A0A1M7L2I0</accession>
<dbReference type="STRING" id="1190415.SAMN05216593_102526"/>
<protein>
    <submittedName>
        <fullName evidence="2">Peptidase propeptide and YPEB domain-containing protein</fullName>
    </submittedName>
</protein>
<organism evidence="2 3">
    <name type="scientific">Pseudomonas asturiensis</name>
    <dbReference type="NCBI Taxonomy" id="1190415"/>
    <lineage>
        <taxon>Bacteria</taxon>
        <taxon>Pseudomonadati</taxon>
        <taxon>Pseudomonadota</taxon>
        <taxon>Gammaproteobacteria</taxon>
        <taxon>Pseudomonadales</taxon>
        <taxon>Pseudomonadaceae</taxon>
        <taxon>Pseudomonas</taxon>
    </lineage>
</organism>
<proteinExistence type="predicted"/>
<gene>
    <name evidence="2" type="ORF">SAMN05216593_102526</name>
</gene>